<feature type="domain" description="Alcohol dehydrogenase-like N-terminal" evidence="6">
    <location>
        <begin position="32"/>
        <end position="141"/>
    </location>
</feature>
<dbReference type="SUPFAM" id="SSF50129">
    <property type="entry name" value="GroES-like"/>
    <property type="match status" value="1"/>
</dbReference>
<name>A0A9Q3R2T3_9HYPH</name>
<keyword evidence="10" id="KW-1185">Reference proteome</keyword>
<dbReference type="InterPro" id="IPR013154">
    <property type="entry name" value="ADH-like_N"/>
</dbReference>
<dbReference type="PANTHER" id="PTHR42940:SF8">
    <property type="entry name" value="VACUOLAR PROTEIN SORTING-ASSOCIATED PROTEIN 11"/>
    <property type="match status" value="1"/>
</dbReference>
<dbReference type="GO" id="GO:0008270">
    <property type="term" value="F:zinc ion binding"/>
    <property type="evidence" value="ECO:0007669"/>
    <property type="project" value="InterPro"/>
</dbReference>
<evidence type="ECO:0000256" key="1">
    <source>
        <dbReference type="ARBA" id="ARBA00001947"/>
    </source>
</evidence>
<dbReference type="AlphaFoldDB" id="A0A9Q3R2T3"/>
<proteinExistence type="inferred from homology"/>
<dbReference type="GO" id="GO:0005737">
    <property type="term" value="C:cytoplasm"/>
    <property type="evidence" value="ECO:0007669"/>
    <property type="project" value="TreeGrafter"/>
</dbReference>
<protein>
    <submittedName>
        <fullName evidence="7">Zinc-dependent alcohol dehydrogenase family protein</fullName>
    </submittedName>
</protein>
<evidence type="ECO:0000256" key="2">
    <source>
        <dbReference type="ARBA" id="ARBA00008072"/>
    </source>
</evidence>
<dbReference type="Gene3D" id="3.40.50.720">
    <property type="entry name" value="NAD(P)-binding Rossmann-like Domain"/>
    <property type="match status" value="1"/>
</dbReference>
<dbReference type="EMBL" id="JABDYF010000016">
    <property type="protein sequence ID" value="MBX5093251.1"/>
    <property type="molecule type" value="Genomic_DNA"/>
</dbReference>
<dbReference type="PROSITE" id="PS00059">
    <property type="entry name" value="ADH_ZINC"/>
    <property type="match status" value="1"/>
</dbReference>
<comment type="caution">
    <text evidence="7">The sequence shown here is derived from an EMBL/GenBank/DDBJ whole genome shotgun (WGS) entry which is preliminary data.</text>
</comment>
<keyword evidence="5" id="KW-0560">Oxidoreductase</keyword>
<sequence>MPMEGDVRAMVLERVGRPLRLMELPDPPTPHGQIVVKVEACGVCRTDLHVCDGDLSKPKLPLVPGHEIVGSVIATGEGVPIRLVGRKVGVPWLGHTCGHCAYCCEGRENLCDEPGFTGYTIDGGFATHAIVEAGYAFELPDDADPVATAPLLCAGLIGWRSLKMAGEGRTIGIYGFGAAAHILVQVCKHQGKSVYAFVRPGDEAGRKFARDLGAVWAGYSGDTPPVQLDSAIIFAPAGELVPMALDVVRKGGTVVCGGIHMSDIPRMPYRLLWGERRVVSVANLTRKDGAEFFSIAKAAKVGCVTSTYALERANDALDDLRSGRFTGAAVIVP</sequence>
<evidence type="ECO:0000313" key="7">
    <source>
        <dbReference type="EMBL" id="MBX5026332.1"/>
    </source>
</evidence>
<accession>A0A9Q3R2T3</accession>
<comment type="similarity">
    <text evidence="2">Belongs to the zinc-containing alcohol dehydrogenase family.</text>
</comment>
<dbReference type="Proteomes" id="UP000749740">
    <property type="component" value="Unassembled WGS sequence"/>
</dbReference>
<evidence type="ECO:0000313" key="8">
    <source>
        <dbReference type="EMBL" id="MBX5093251.1"/>
    </source>
</evidence>
<keyword evidence="3" id="KW-0479">Metal-binding</keyword>
<gene>
    <name evidence="8" type="ORF">HJB60_29385</name>
    <name evidence="7" type="ORF">HJB63_27850</name>
</gene>
<evidence type="ECO:0000313" key="10">
    <source>
        <dbReference type="Proteomes" id="UP000770629"/>
    </source>
</evidence>
<dbReference type="Proteomes" id="UP000770629">
    <property type="component" value="Unassembled WGS sequence"/>
</dbReference>
<dbReference type="CDD" id="cd08298">
    <property type="entry name" value="CAD2"/>
    <property type="match status" value="1"/>
</dbReference>
<organism evidence="7 9">
    <name type="scientific">Rhizobium lentis</name>
    <dbReference type="NCBI Taxonomy" id="1138194"/>
    <lineage>
        <taxon>Bacteria</taxon>
        <taxon>Pseudomonadati</taxon>
        <taxon>Pseudomonadota</taxon>
        <taxon>Alphaproteobacteria</taxon>
        <taxon>Hyphomicrobiales</taxon>
        <taxon>Rhizobiaceae</taxon>
        <taxon>Rhizobium/Agrobacterium group</taxon>
        <taxon>Rhizobium</taxon>
    </lineage>
</organism>
<evidence type="ECO:0000256" key="3">
    <source>
        <dbReference type="ARBA" id="ARBA00022723"/>
    </source>
</evidence>
<evidence type="ECO:0000313" key="9">
    <source>
        <dbReference type="Proteomes" id="UP000749740"/>
    </source>
</evidence>
<dbReference type="Pfam" id="PF08240">
    <property type="entry name" value="ADH_N"/>
    <property type="match status" value="1"/>
</dbReference>
<evidence type="ECO:0000256" key="5">
    <source>
        <dbReference type="ARBA" id="ARBA00023002"/>
    </source>
</evidence>
<evidence type="ECO:0000259" key="6">
    <source>
        <dbReference type="Pfam" id="PF08240"/>
    </source>
</evidence>
<dbReference type="Gene3D" id="3.90.180.10">
    <property type="entry name" value="Medium-chain alcohol dehydrogenases, catalytic domain"/>
    <property type="match status" value="1"/>
</dbReference>
<comment type="cofactor">
    <cofactor evidence="1">
        <name>Zn(2+)</name>
        <dbReference type="ChEBI" id="CHEBI:29105"/>
    </cofactor>
</comment>
<dbReference type="InterPro" id="IPR014187">
    <property type="entry name" value="ADH_Zn_typ-2"/>
</dbReference>
<dbReference type="InterPro" id="IPR011032">
    <property type="entry name" value="GroES-like_sf"/>
</dbReference>
<dbReference type="NCBIfam" id="TIGR02822">
    <property type="entry name" value="adh_fam_2"/>
    <property type="match status" value="1"/>
</dbReference>
<dbReference type="SUPFAM" id="SSF51735">
    <property type="entry name" value="NAD(P)-binding Rossmann-fold domains"/>
    <property type="match status" value="1"/>
</dbReference>
<dbReference type="InterPro" id="IPR002328">
    <property type="entry name" value="ADH_Zn_CS"/>
</dbReference>
<dbReference type="InterPro" id="IPR036291">
    <property type="entry name" value="NAD(P)-bd_dom_sf"/>
</dbReference>
<evidence type="ECO:0000256" key="4">
    <source>
        <dbReference type="ARBA" id="ARBA00022833"/>
    </source>
</evidence>
<dbReference type="EMBL" id="JABDYC010000013">
    <property type="protein sequence ID" value="MBX5026332.1"/>
    <property type="molecule type" value="Genomic_DNA"/>
</dbReference>
<dbReference type="PANTHER" id="PTHR42940">
    <property type="entry name" value="ALCOHOL DEHYDROGENASE 1-RELATED"/>
    <property type="match status" value="1"/>
</dbReference>
<keyword evidence="4" id="KW-0862">Zinc</keyword>
<dbReference type="GO" id="GO:0004022">
    <property type="term" value="F:alcohol dehydrogenase (NAD+) activity"/>
    <property type="evidence" value="ECO:0007669"/>
    <property type="project" value="TreeGrafter"/>
</dbReference>
<reference evidence="7 10" key="1">
    <citation type="submission" date="2020-04" db="EMBL/GenBank/DDBJ databases">
        <title>Global-level population genomics: horizontal gene transfer, symbiosis and evolution in Rhizobia.</title>
        <authorList>
            <person name="Gai Y."/>
        </authorList>
    </citation>
    <scope>NUCLEOTIDE SEQUENCE</scope>
    <source>
        <strain evidence="8 10">BLR33</strain>
        <strain evidence="7">BLR57</strain>
    </source>
</reference>